<protein>
    <submittedName>
        <fullName evidence="13">NADP-dependent malic enzyme</fullName>
    </submittedName>
</protein>
<dbReference type="Gene3D" id="3.40.50.10750">
    <property type="entry name" value="Isocitrate/Isopropylmalate dehydrogenase-like"/>
    <property type="match status" value="1"/>
</dbReference>
<feature type="binding site" evidence="9">
    <location>
        <position position="137"/>
    </location>
    <ligand>
        <name>a divalent metal cation</name>
        <dbReference type="ChEBI" id="CHEBI:60240"/>
    </ligand>
</feature>
<dbReference type="InterPro" id="IPR012301">
    <property type="entry name" value="Malic_N_dom"/>
</dbReference>
<dbReference type="InterPro" id="IPR036291">
    <property type="entry name" value="NAD(P)-bd_dom_sf"/>
</dbReference>
<feature type="active site" description="Proton acceptor" evidence="8">
    <location>
        <position position="95"/>
    </location>
</feature>
<dbReference type="GO" id="GO:0016746">
    <property type="term" value="F:acyltransferase activity"/>
    <property type="evidence" value="ECO:0007669"/>
    <property type="project" value="InterPro"/>
</dbReference>
<dbReference type="InterPro" id="IPR015884">
    <property type="entry name" value="Malic_enzyme_CS"/>
</dbReference>
<evidence type="ECO:0000259" key="11">
    <source>
        <dbReference type="SMART" id="SM00919"/>
    </source>
</evidence>
<evidence type="ECO:0000313" key="14">
    <source>
        <dbReference type="Proteomes" id="UP000321578"/>
    </source>
</evidence>
<dbReference type="Pfam" id="PF03949">
    <property type="entry name" value="Malic_M"/>
    <property type="match status" value="1"/>
</dbReference>
<evidence type="ECO:0000256" key="8">
    <source>
        <dbReference type="PIRSR" id="PIRSR036684-1"/>
    </source>
</evidence>
<dbReference type="InterPro" id="IPR042113">
    <property type="entry name" value="P_AcTrfase_dom1"/>
</dbReference>
<comment type="similarity">
    <text evidence="3">In the N-terminal section; belongs to the malic enzymes family.</text>
</comment>
<gene>
    <name evidence="13" type="ORF">ESY86_14450</name>
</gene>
<comment type="cofactor">
    <cofactor evidence="2">
        <name>Mg(2+)</name>
        <dbReference type="ChEBI" id="CHEBI:18420"/>
    </cofactor>
</comment>
<dbReference type="GO" id="GO:0051287">
    <property type="term" value="F:NAD binding"/>
    <property type="evidence" value="ECO:0007669"/>
    <property type="project" value="InterPro"/>
</dbReference>
<sequence>MSKQSRRREALVYHAKPTPGKIQVVPTKKYATQRDLSLAYSPGVAEPCLEIEKDKNNVYKYTAKGNLVAVISNGTAVLGLGNIGPEASKPVMEGKGLLFKIFADIDVFDIEVGTENVEEFIQTVKMIAPTFGGINLEDIKAPEAFEIERRLKEELDIPVMHDDQHGTAIISAAALLNALELADKKIEEVQIVISGAGAAAISCSRLYQACGATRKNMVMLDSKGVIRDDRDNLTAEKAEFATHRKIDTLDEAMKNADVFIGLSMADIVNPDMLLSMADDPIVFAMANPNPEIPYELAVATRKDIIMATGRSDTPNQVNNVLGFPFIFRGALDVRATKINEEMKMAAVFALANLAKEAVPEQVNIAYGETRLTFGRDYIIPKPFDPRLIVEVPPAVAKAAMESGVAKEPIEDWEKYRNELMERLGSDNKMIRLLINRAKMNPKRVVFAEADHLDVLKAAQIAHDEGIAIPVLLGRKDVILKLMEEIEFEADLEIIDPKSDEEEERKKKYAKVYWHQRKRKGVTLYSAEKLMRERNYFAATMVNEGDADALISGYARSYPSVVKPMLELIGLAPGATRVATTNVMMTQRGPMFLSDTSININPSASDLTKIAQMTASVVKMFGMEPVMAMISFSNFGSSKSQTADKVREAVAYLHKRHPDLVVDGELQTDFALNKDMLQATFPFSRLAGKKVNTLIFPNLESANITYKLLKELNKADSIGPIMMGMRKPVHILQLGASVDEIVNMTAIAVIDAQQKEQLEQKKLETSAE</sequence>
<dbReference type="InterPro" id="IPR042112">
    <property type="entry name" value="P_AcTrfase_dom2"/>
</dbReference>
<dbReference type="InterPro" id="IPR002505">
    <property type="entry name" value="PTA_PTB"/>
</dbReference>
<dbReference type="Pfam" id="PF00390">
    <property type="entry name" value="malic"/>
    <property type="match status" value="1"/>
</dbReference>
<proteinExistence type="inferred from homology"/>
<evidence type="ECO:0000259" key="12">
    <source>
        <dbReference type="SMART" id="SM01274"/>
    </source>
</evidence>
<dbReference type="PANTHER" id="PTHR43237:SF4">
    <property type="entry name" value="NADP-DEPENDENT MALIC ENZYME"/>
    <property type="match status" value="1"/>
</dbReference>
<dbReference type="InterPro" id="IPR046346">
    <property type="entry name" value="Aminoacid_DH-like_N_sf"/>
</dbReference>
<dbReference type="OrthoDB" id="9805787at2"/>
<dbReference type="SUPFAM" id="SSF51735">
    <property type="entry name" value="NAD(P)-binding Rossmann-fold domains"/>
    <property type="match status" value="1"/>
</dbReference>
<feature type="domain" description="Malic enzyme NAD-binding" evidence="11">
    <location>
        <begin position="164"/>
        <end position="400"/>
    </location>
</feature>
<evidence type="ECO:0000256" key="1">
    <source>
        <dbReference type="ARBA" id="ARBA00001936"/>
    </source>
</evidence>
<comment type="cofactor">
    <cofactor evidence="1">
        <name>Mn(2+)</name>
        <dbReference type="ChEBI" id="CHEBI:29035"/>
    </cofactor>
</comment>
<dbReference type="InterPro" id="IPR045213">
    <property type="entry name" value="Malic_NAD-bd_bact_type"/>
</dbReference>
<dbReference type="Gene3D" id="3.40.50.10950">
    <property type="match status" value="1"/>
</dbReference>
<dbReference type="FunFam" id="3.40.50.720:FF:000095">
    <property type="entry name" value="NADP-dependent malic enzyme"/>
    <property type="match status" value="1"/>
</dbReference>
<dbReference type="GO" id="GO:0004470">
    <property type="term" value="F:malic enzyme activity"/>
    <property type="evidence" value="ECO:0007669"/>
    <property type="project" value="InterPro"/>
</dbReference>
<feature type="domain" description="Malic enzyme N-terminal" evidence="12">
    <location>
        <begin position="19"/>
        <end position="152"/>
    </location>
</feature>
<dbReference type="InterPro" id="IPR051674">
    <property type="entry name" value="Malate_Decarboxylase"/>
</dbReference>
<evidence type="ECO:0000256" key="7">
    <source>
        <dbReference type="ARBA" id="ARBA00023268"/>
    </source>
</evidence>
<dbReference type="FunFam" id="3.40.50.10380:FF:000003">
    <property type="entry name" value="NADP-dependent malic enzyme"/>
    <property type="match status" value="1"/>
</dbReference>
<evidence type="ECO:0000256" key="2">
    <source>
        <dbReference type="ARBA" id="ARBA00001946"/>
    </source>
</evidence>
<dbReference type="InterPro" id="IPR037062">
    <property type="entry name" value="Malic_N_dom_sf"/>
</dbReference>
<dbReference type="Pfam" id="PF01515">
    <property type="entry name" value="PTA_PTB"/>
    <property type="match status" value="1"/>
</dbReference>
<keyword evidence="6" id="KW-0560">Oxidoreductase</keyword>
<dbReference type="InterPro" id="IPR012302">
    <property type="entry name" value="Malic_NAD-bd"/>
</dbReference>
<evidence type="ECO:0000256" key="4">
    <source>
        <dbReference type="ARBA" id="ARBA00008756"/>
    </source>
</evidence>
<dbReference type="InterPro" id="IPR012188">
    <property type="entry name" value="ME_PTA"/>
</dbReference>
<dbReference type="SMART" id="SM01274">
    <property type="entry name" value="malic"/>
    <property type="match status" value="1"/>
</dbReference>
<dbReference type="SMART" id="SM00919">
    <property type="entry name" value="Malic_M"/>
    <property type="match status" value="1"/>
</dbReference>
<feature type="binding site" evidence="9">
    <location>
        <position position="138"/>
    </location>
    <ligand>
        <name>a divalent metal cation</name>
        <dbReference type="ChEBI" id="CHEBI:60240"/>
    </ligand>
</feature>
<keyword evidence="10" id="KW-0521">NADP</keyword>
<dbReference type="PANTHER" id="PTHR43237">
    <property type="entry name" value="NADP-DEPENDENT MALIC ENZYME"/>
    <property type="match status" value="1"/>
</dbReference>
<accession>A0A5C6ZFT5</accession>
<keyword evidence="14" id="KW-1185">Reference proteome</keyword>
<evidence type="ECO:0000256" key="3">
    <source>
        <dbReference type="ARBA" id="ARBA00007686"/>
    </source>
</evidence>
<evidence type="ECO:0000256" key="5">
    <source>
        <dbReference type="ARBA" id="ARBA00022723"/>
    </source>
</evidence>
<dbReference type="CDD" id="cd05311">
    <property type="entry name" value="NAD_bind_2_malic_enz"/>
    <property type="match status" value="1"/>
</dbReference>
<evidence type="ECO:0000256" key="9">
    <source>
        <dbReference type="PIRSR" id="PIRSR036684-2"/>
    </source>
</evidence>
<reference evidence="13 14" key="1">
    <citation type="submission" date="2019-08" db="EMBL/GenBank/DDBJ databases">
        <title>Genomes of Subsaximicrobium wynnwilliamsii strains.</title>
        <authorList>
            <person name="Bowman J.P."/>
        </authorList>
    </citation>
    <scope>NUCLEOTIDE SEQUENCE [LARGE SCALE GENOMIC DNA]</scope>
    <source>
        <strain evidence="13 14">2-80-2</strain>
    </source>
</reference>
<name>A0A5C6ZFT5_9FLAO</name>
<feature type="binding site" evidence="10">
    <location>
        <position position="163"/>
    </location>
    <ligand>
        <name>a divalent metal cation</name>
        <dbReference type="ChEBI" id="CHEBI:60240"/>
    </ligand>
</feature>
<feature type="binding site" evidence="10">
    <location>
        <position position="287"/>
    </location>
    <ligand>
        <name>a divalent metal cation</name>
        <dbReference type="ChEBI" id="CHEBI:60240"/>
    </ligand>
</feature>
<dbReference type="RefSeq" id="WP_147087333.1">
    <property type="nucleotide sequence ID" value="NZ_VORM01000016.1"/>
</dbReference>
<dbReference type="Gene3D" id="3.40.50.10380">
    <property type="entry name" value="Malic enzyme, N-terminal domain"/>
    <property type="match status" value="1"/>
</dbReference>
<dbReference type="GO" id="GO:0016616">
    <property type="term" value="F:oxidoreductase activity, acting on the CH-OH group of donors, NAD or NADP as acceptor"/>
    <property type="evidence" value="ECO:0007669"/>
    <property type="project" value="InterPro"/>
</dbReference>
<dbReference type="Gene3D" id="3.40.50.720">
    <property type="entry name" value="NAD(P)-binding Rossmann-like Domain"/>
    <property type="match status" value="1"/>
</dbReference>
<comment type="similarity">
    <text evidence="4">In the C-terminal section; belongs to the phosphate acetyltransferase and butyryltransferase family.</text>
</comment>
<evidence type="ECO:0000313" key="13">
    <source>
        <dbReference type="EMBL" id="TXD88115.1"/>
    </source>
</evidence>
<dbReference type="GO" id="GO:0006108">
    <property type="term" value="P:malate metabolic process"/>
    <property type="evidence" value="ECO:0007669"/>
    <property type="project" value="InterPro"/>
</dbReference>
<dbReference type="AlphaFoldDB" id="A0A5C6ZFT5"/>
<feature type="binding site" evidence="10">
    <location>
        <begin position="77"/>
        <end position="84"/>
    </location>
    <ligand>
        <name>NADP(+)</name>
        <dbReference type="ChEBI" id="CHEBI:58349"/>
    </ligand>
</feature>
<dbReference type="GO" id="GO:0046872">
    <property type="term" value="F:metal ion binding"/>
    <property type="evidence" value="ECO:0007669"/>
    <property type="project" value="UniProtKB-KW"/>
</dbReference>
<evidence type="ECO:0000256" key="6">
    <source>
        <dbReference type="ARBA" id="ARBA00023002"/>
    </source>
</evidence>
<organism evidence="13 14">
    <name type="scientific">Subsaximicrobium wynnwilliamsii</name>
    <dbReference type="NCBI Taxonomy" id="291179"/>
    <lineage>
        <taxon>Bacteria</taxon>
        <taxon>Pseudomonadati</taxon>
        <taxon>Bacteroidota</taxon>
        <taxon>Flavobacteriia</taxon>
        <taxon>Flavobacteriales</taxon>
        <taxon>Flavobacteriaceae</taxon>
        <taxon>Subsaximicrobium</taxon>
    </lineage>
</organism>
<keyword evidence="7" id="KW-0511">Multifunctional enzyme</keyword>
<dbReference type="PROSITE" id="PS00331">
    <property type="entry name" value="MALIC_ENZYMES"/>
    <property type="match status" value="1"/>
</dbReference>
<dbReference type="SUPFAM" id="SSF53659">
    <property type="entry name" value="Isocitrate/Isopropylmalate dehydrogenase-like"/>
    <property type="match status" value="1"/>
</dbReference>
<dbReference type="SUPFAM" id="SSF53223">
    <property type="entry name" value="Aminoacid dehydrogenase-like, N-terminal domain"/>
    <property type="match status" value="1"/>
</dbReference>
<evidence type="ECO:0000256" key="10">
    <source>
        <dbReference type="PIRSR" id="PIRSR036684-3"/>
    </source>
</evidence>
<dbReference type="Proteomes" id="UP000321578">
    <property type="component" value="Unassembled WGS sequence"/>
</dbReference>
<dbReference type="EMBL" id="VORO01000017">
    <property type="protein sequence ID" value="TXD88115.1"/>
    <property type="molecule type" value="Genomic_DNA"/>
</dbReference>
<keyword evidence="5 9" id="KW-0479">Metal-binding</keyword>
<dbReference type="PIRSF" id="PIRSF036684">
    <property type="entry name" value="ME_PTA"/>
    <property type="match status" value="1"/>
</dbReference>
<comment type="caution">
    <text evidence="13">The sequence shown here is derived from an EMBL/GenBank/DDBJ whole genome shotgun (WGS) entry which is preliminary data.</text>
</comment>